<evidence type="ECO:0000313" key="2">
    <source>
        <dbReference type="EMBL" id="KAJ3098607.1"/>
    </source>
</evidence>
<dbReference type="Proteomes" id="UP001211907">
    <property type="component" value="Unassembled WGS sequence"/>
</dbReference>
<dbReference type="EMBL" id="JADGJH010002407">
    <property type="protein sequence ID" value="KAJ3098607.1"/>
    <property type="molecule type" value="Genomic_DNA"/>
</dbReference>
<accession>A0AAD5SUN5</accession>
<dbReference type="Gene3D" id="1.20.1070.10">
    <property type="entry name" value="Rhodopsin 7-helix transmembrane proteins"/>
    <property type="match status" value="1"/>
</dbReference>
<keyword evidence="1" id="KW-1133">Transmembrane helix</keyword>
<keyword evidence="1" id="KW-0472">Membrane</keyword>
<keyword evidence="3" id="KW-1185">Reference proteome</keyword>
<evidence type="ECO:0000313" key="3">
    <source>
        <dbReference type="Proteomes" id="UP001211907"/>
    </source>
</evidence>
<name>A0AAD5SUN5_9FUNG</name>
<reference evidence="2" key="1">
    <citation type="submission" date="2020-05" db="EMBL/GenBank/DDBJ databases">
        <title>Phylogenomic resolution of chytrid fungi.</title>
        <authorList>
            <person name="Stajich J.E."/>
            <person name="Amses K."/>
            <person name="Simmons R."/>
            <person name="Seto K."/>
            <person name="Myers J."/>
            <person name="Bonds A."/>
            <person name="Quandt C.A."/>
            <person name="Barry K."/>
            <person name="Liu P."/>
            <person name="Grigoriev I."/>
            <person name="Longcore J.E."/>
            <person name="James T.Y."/>
        </authorList>
    </citation>
    <scope>NUCLEOTIDE SEQUENCE</scope>
    <source>
        <strain evidence="2">JEL0513</strain>
    </source>
</reference>
<protein>
    <submittedName>
        <fullName evidence="2">Uncharacterized protein</fullName>
    </submittedName>
</protein>
<feature type="transmembrane region" description="Helical" evidence="1">
    <location>
        <begin position="127"/>
        <end position="147"/>
    </location>
</feature>
<dbReference type="SUPFAM" id="SSF81321">
    <property type="entry name" value="Family A G protein-coupled receptor-like"/>
    <property type="match status" value="1"/>
</dbReference>
<keyword evidence="1" id="KW-0812">Transmembrane</keyword>
<sequence length="234" mass="26103">MASNVTYPVQSTKPSAYFYIWISVNVPIAMIGAILNALIIMAILSDPAKTLQFRMDKIIFALSVTSLLFGLFYGAINLVTLCYNSAWLSSIQGAGESLLVVLLFALNMMLSVERFTFMRFPEKRRDGYMLAIVGFIAVLAVLVIFVFATSPSIDGLQPANQPQHTIWLVGLITALTISIFTIITVYTLAYLHVVKLIKECTSTNPMAVKQAKNSIKILENVRLWHDRTEMDLTR</sequence>
<proteinExistence type="predicted"/>
<feature type="transmembrane region" description="Helical" evidence="1">
    <location>
        <begin position="86"/>
        <end position="106"/>
    </location>
</feature>
<feature type="transmembrane region" description="Helical" evidence="1">
    <location>
        <begin position="20"/>
        <end position="46"/>
    </location>
</feature>
<gene>
    <name evidence="2" type="ORF">HK100_005068</name>
</gene>
<feature type="transmembrane region" description="Helical" evidence="1">
    <location>
        <begin position="167"/>
        <end position="189"/>
    </location>
</feature>
<feature type="transmembrane region" description="Helical" evidence="1">
    <location>
        <begin position="58"/>
        <end position="80"/>
    </location>
</feature>
<evidence type="ECO:0000256" key="1">
    <source>
        <dbReference type="SAM" id="Phobius"/>
    </source>
</evidence>
<dbReference type="AlphaFoldDB" id="A0AAD5SUN5"/>
<organism evidence="2 3">
    <name type="scientific">Physocladia obscura</name>
    <dbReference type="NCBI Taxonomy" id="109957"/>
    <lineage>
        <taxon>Eukaryota</taxon>
        <taxon>Fungi</taxon>
        <taxon>Fungi incertae sedis</taxon>
        <taxon>Chytridiomycota</taxon>
        <taxon>Chytridiomycota incertae sedis</taxon>
        <taxon>Chytridiomycetes</taxon>
        <taxon>Chytridiales</taxon>
        <taxon>Chytriomycetaceae</taxon>
        <taxon>Physocladia</taxon>
    </lineage>
</organism>
<comment type="caution">
    <text evidence="2">The sequence shown here is derived from an EMBL/GenBank/DDBJ whole genome shotgun (WGS) entry which is preliminary data.</text>
</comment>